<dbReference type="RefSeq" id="WP_145111272.1">
    <property type="nucleotide sequence ID" value="NZ_CP036349.1"/>
</dbReference>
<dbReference type="EMBL" id="CP036349">
    <property type="protein sequence ID" value="QDV73741.1"/>
    <property type="molecule type" value="Genomic_DNA"/>
</dbReference>
<protein>
    <submittedName>
        <fullName evidence="1">Uncharacterized protein</fullName>
    </submittedName>
</protein>
<dbReference type="Proteomes" id="UP000316426">
    <property type="component" value="Chromosome"/>
</dbReference>
<evidence type="ECO:0000313" key="2">
    <source>
        <dbReference type="Proteomes" id="UP000316426"/>
    </source>
</evidence>
<proteinExistence type="predicted"/>
<reference evidence="1 2" key="1">
    <citation type="submission" date="2019-02" db="EMBL/GenBank/DDBJ databases">
        <title>Deep-cultivation of Planctomycetes and their phenomic and genomic characterization uncovers novel biology.</title>
        <authorList>
            <person name="Wiegand S."/>
            <person name="Jogler M."/>
            <person name="Boedeker C."/>
            <person name="Pinto D."/>
            <person name="Vollmers J."/>
            <person name="Rivas-Marin E."/>
            <person name="Kohn T."/>
            <person name="Peeters S.H."/>
            <person name="Heuer A."/>
            <person name="Rast P."/>
            <person name="Oberbeckmann S."/>
            <person name="Bunk B."/>
            <person name="Jeske O."/>
            <person name="Meyerdierks A."/>
            <person name="Storesund J.E."/>
            <person name="Kallscheuer N."/>
            <person name="Luecker S."/>
            <person name="Lage O.M."/>
            <person name="Pohl T."/>
            <person name="Merkel B.J."/>
            <person name="Hornburger P."/>
            <person name="Mueller R.-W."/>
            <person name="Bruemmer F."/>
            <person name="Labrenz M."/>
            <person name="Spormann A.M."/>
            <person name="Op den Camp H."/>
            <person name="Overmann J."/>
            <person name="Amann R."/>
            <person name="Jetten M.S.M."/>
            <person name="Mascher T."/>
            <person name="Medema M.H."/>
            <person name="Devos D.P."/>
            <person name="Kaster A.-K."/>
            <person name="Ovreas L."/>
            <person name="Rohde M."/>
            <person name="Galperin M.Y."/>
            <person name="Jogler C."/>
        </authorList>
    </citation>
    <scope>NUCLEOTIDE SEQUENCE [LARGE SCALE GENOMIC DNA]</scope>
    <source>
        <strain evidence="1 2">Spa11</strain>
    </source>
</reference>
<name>A0A518K7G2_9BACT</name>
<accession>A0A518K7G2</accession>
<dbReference type="AlphaFoldDB" id="A0A518K7G2"/>
<sequence length="96" mass="11029">MILREVEEAERDDLRRTVVDALDAHEDVTGFESEEGWIGLLDANDERFLWDLDFENDDLSDLPLEHSSHTRRALHFSTADEAFETTKHRVALSMGA</sequence>
<keyword evidence="2" id="KW-1185">Reference proteome</keyword>
<evidence type="ECO:0000313" key="1">
    <source>
        <dbReference type="EMBL" id="QDV73741.1"/>
    </source>
</evidence>
<gene>
    <name evidence="1" type="ORF">Spa11_19400</name>
</gene>
<dbReference type="KEGG" id="bmei:Spa11_19400"/>
<organism evidence="1 2">
    <name type="scientific">Botrimarina mediterranea</name>
    <dbReference type="NCBI Taxonomy" id="2528022"/>
    <lineage>
        <taxon>Bacteria</taxon>
        <taxon>Pseudomonadati</taxon>
        <taxon>Planctomycetota</taxon>
        <taxon>Planctomycetia</taxon>
        <taxon>Pirellulales</taxon>
        <taxon>Lacipirellulaceae</taxon>
        <taxon>Botrimarina</taxon>
    </lineage>
</organism>